<dbReference type="PANTHER" id="PTHR40254:SF1">
    <property type="entry name" value="BLR0577 PROTEIN"/>
    <property type="match status" value="1"/>
</dbReference>
<dbReference type="OrthoDB" id="5185064at2759"/>
<organism evidence="2 3">
    <name type="scientific">Hirsutella minnesotensis 3608</name>
    <dbReference type="NCBI Taxonomy" id="1043627"/>
    <lineage>
        <taxon>Eukaryota</taxon>
        <taxon>Fungi</taxon>
        <taxon>Dikarya</taxon>
        <taxon>Ascomycota</taxon>
        <taxon>Pezizomycotina</taxon>
        <taxon>Sordariomycetes</taxon>
        <taxon>Hypocreomycetidae</taxon>
        <taxon>Hypocreales</taxon>
        <taxon>Ophiocordycipitaceae</taxon>
        <taxon>Hirsutella</taxon>
    </lineage>
</organism>
<name>A0A0F7ZWH2_9HYPO</name>
<evidence type="ECO:0000313" key="2">
    <source>
        <dbReference type="EMBL" id="KJZ68967.1"/>
    </source>
</evidence>
<reference evidence="2 3" key="1">
    <citation type="journal article" date="2014" name="Genome Biol. Evol.">
        <title>Comparative genomics and transcriptomics analyses reveal divergent lifestyle features of nematode endoparasitic fungus Hirsutella minnesotensis.</title>
        <authorList>
            <person name="Lai Y."/>
            <person name="Liu K."/>
            <person name="Zhang X."/>
            <person name="Zhang X."/>
            <person name="Li K."/>
            <person name="Wang N."/>
            <person name="Shu C."/>
            <person name="Wu Y."/>
            <person name="Wang C."/>
            <person name="Bushley K.E."/>
            <person name="Xiang M."/>
            <person name="Liu X."/>
        </authorList>
    </citation>
    <scope>NUCLEOTIDE SEQUENCE [LARGE SCALE GENOMIC DNA]</scope>
    <source>
        <strain evidence="2 3">3608</strain>
    </source>
</reference>
<keyword evidence="3" id="KW-1185">Reference proteome</keyword>
<dbReference type="InterPro" id="IPR052189">
    <property type="entry name" value="L-asp_N-monooxygenase_NS-form"/>
</dbReference>
<evidence type="ECO:0000259" key="1">
    <source>
        <dbReference type="Pfam" id="PF13454"/>
    </source>
</evidence>
<dbReference type="SUPFAM" id="SSF51905">
    <property type="entry name" value="FAD/NAD(P)-binding domain"/>
    <property type="match status" value="1"/>
</dbReference>
<dbReference type="InterPro" id="IPR038732">
    <property type="entry name" value="HpyO/CreE_NAD-binding"/>
</dbReference>
<dbReference type="EMBL" id="KQ030783">
    <property type="protein sequence ID" value="KJZ68967.1"/>
    <property type="molecule type" value="Genomic_DNA"/>
</dbReference>
<dbReference type="AlphaFoldDB" id="A0A0F7ZWH2"/>
<proteinExistence type="predicted"/>
<feature type="domain" description="FAD-dependent urate hydroxylase HpyO/Asp monooxygenase CreE-like FAD/NAD(P)-binding" evidence="1">
    <location>
        <begin position="26"/>
        <end position="153"/>
    </location>
</feature>
<dbReference type="InterPro" id="IPR036188">
    <property type="entry name" value="FAD/NAD-bd_sf"/>
</dbReference>
<protein>
    <recommendedName>
        <fullName evidence="1">FAD-dependent urate hydroxylase HpyO/Asp monooxygenase CreE-like FAD/NAD(P)-binding domain-containing protein</fullName>
    </recommendedName>
</protein>
<evidence type="ECO:0000313" key="3">
    <source>
        <dbReference type="Proteomes" id="UP000054481"/>
    </source>
</evidence>
<sequence>MPHSTADLASPLASAIPSKSSHAHVAIVGAGPRGTSALERLCASAAEFLTTGMRITVHVVDPSPPGPGVVWRTTQSTELLMNTVTSQVTLFTDDSVVCSGPIRHGPSLYEWAQDAVPDLGPDDYPTRAHYGRYLEWVYNEVITDYASQNGLRHFSPSNPADLDLSAIAPGEAVLLRGLGLNFFDYMALLTTGRGGRFTRSSKGLVYHPSGKEPRMYAGSRRGIPYQARGDNSKGAYGRHLPLILTKDVIASFRDRANTKNAPDFLKEIWPIVSKEVETVYYEALLKQKGSLPRKFRTRFLATPHKSVEESQLLDELEVSLDERWSWDRISKPYDEQSLASQDTWREWMLTYLREDAQEARLGNVDGPLKAALDVMRDLRNEIRLVVDHSGLSGASRRDHLDRWYTPLNAFLSIGPPRLRIEQMIALIEAGILDVLGPRLQVRSEDGAWYASSPDLPDSAVRVTTLIEARLPEPNLRHTADELLSHLMKTGQCRPHVIDGYETGGLDVTHSPYRLIDSKGRAHARRFAIGVPTEGVHWVTAAGARPGVNSVTLADTDAVARAALELAKSELQAAEAPKMASQVQSSPLAWRRPSRSAISKEGMQWAKTERVQFA</sequence>
<dbReference type="Pfam" id="PF13454">
    <property type="entry name" value="NAD_binding_9"/>
    <property type="match status" value="1"/>
</dbReference>
<gene>
    <name evidence="2" type="ORF">HIM_11640</name>
</gene>
<accession>A0A0F7ZWH2</accession>
<dbReference type="PANTHER" id="PTHR40254">
    <property type="entry name" value="BLR0577 PROTEIN"/>
    <property type="match status" value="1"/>
</dbReference>
<dbReference type="Proteomes" id="UP000054481">
    <property type="component" value="Unassembled WGS sequence"/>
</dbReference>